<evidence type="ECO:0000256" key="11">
    <source>
        <dbReference type="SAM" id="MobiDB-lite"/>
    </source>
</evidence>
<keyword evidence="3" id="KW-0217">Developmental protein</keyword>
<feature type="region of interest" description="Disordered" evidence="11">
    <location>
        <begin position="79"/>
        <end position="101"/>
    </location>
</feature>
<evidence type="ECO:0000256" key="8">
    <source>
        <dbReference type="ARBA" id="ARBA00023188"/>
    </source>
</evidence>
<dbReference type="GO" id="GO:0005615">
    <property type="term" value="C:extracellular space"/>
    <property type="evidence" value="ECO:0007669"/>
    <property type="project" value="TreeGrafter"/>
</dbReference>
<evidence type="ECO:0000256" key="1">
    <source>
        <dbReference type="ARBA" id="ARBA00004613"/>
    </source>
</evidence>
<evidence type="ECO:0000256" key="5">
    <source>
        <dbReference type="ARBA" id="ARBA00022729"/>
    </source>
</evidence>
<keyword evidence="8" id="KW-0891">Chondrogenesis</keyword>
<dbReference type="Gene3D" id="2.10.90.10">
    <property type="entry name" value="Cystine-knot cytokines"/>
    <property type="match status" value="1"/>
</dbReference>
<keyword evidence="14" id="KW-1185">Reference proteome</keyword>
<accession>A0A3Q3CL92</accession>
<keyword evidence="4" id="KW-0964">Secreted</keyword>
<evidence type="ECO:0000313" key="13">
    <source>
        <dbReference type="Ensembl" id="ENSHBUP00000025127.1"/>
    </source>
</evidence>
<reference evidence="13" key="1">
    <citation type="submission" date="2025-08" db="UniProtKB">
        <authorList>
            <consortium name="Ensembl"/>
        </authorList>
    </citation>
    <scope>IDENTIFICATION</scope>
</reference>
<evidence type="ECO:0000256" key="9">
    <source>
        <dbReference type="PIRSR" id="PIRSR008129-1"/>
    </source>
</evidence>
<feature type="compositionally biased region" description="Pro residues" evidence="11">
    <location>
        <begin position="86"/>
        <end position="98"/>
    </location>
</feature>
<dbReference type="SUPFAM" id="SSF57501">
    <property type="entry name" value="Cystine-knot cytokines"/>
    <property type="match status" value="1"/>
</dbReference>
<dbReference type="OMA" id="LWSHTFC"/>
<feature type="disulfide bond" evidence="9">
    <location>
        <begin position="170"/>
        <end position="178"/>
    </location>
</feature>
<evidence type="ECO:0000256" key="7">
    <source>
        <dbReference type="ARBA" id="ARBA00023157"/>
    </source>
</evidence>
<dbReference type="Pfam" id="PF05806">
    <property type="entry name" value="Noggin"/>
    <property type="match status" value="2"/>
</dbReference>
<feature type="disulfide bond" evidence="9">
    <location>
        <begin position="141"/>
        <end position="191"/>
    </location>
</feature>
<dbReference type="GO" id="GO:0045596">
    <property type="term" value="P:negative regulation of cell differentiation"/>
    <property type="evidence" value="ECO:0007669"/>
    <property type="project" value="InterPro"/>
</dbReference>
<dbReference type="PIRSF" id="PIRSF008129">
    <property type="entry name" value="Noggin"/>
    <property type="match status" value="1"/>
</dbReference>
<evidence type="ECO:0000256" key="10">
    <source>
        <dbReference type="PIRSR" id="PIRSR008129-2"/>
    </source>
</evidence>
<dbReference type="Proteomes" id="UP000264840">
    <property type="component" value="Unplaced"/>
</dbReference>
<dbReference type="GO" id="GO:0030514">
    <property type="term" value="P:negative regulation of BMP signaling pathway"/>
    <property type="evidence" value="ECO:0007669"/>
    <property type="project" value="InterPro"/>
</dbReference>
<evidence type="ECO:0000313" key="14">
    <source>
        <dbReference type="Proteomes" id="UP000264840"/>
    </source>
</evidence>
<feature type="glycosylation site" description="N-linked (GlcNAc...) asparagine" evidence="10">
    <location>
        <position position="64"/>
    </location>
</feature>
<protein>
    <submittedName>
        <fullName evidence="13">Noggin 3</fullName>
    </submittedName>
</protein>
<keyword evidence="6" id="KW-0221">Differentiation</keyword>
<feature type="chain" id="PRO_5018724989" evidence="12">
    <location>
        <begin position="24"/>
        <end position="197"/>
    </location>
</feature>
<evidence type="ECO:0000256" key="2">
    <source>
        <dbReference type="ARBA" id="ARBA00007480"/>
    </source>
</evidence>
<dbReference type="InterPro" id="IPR029034">
    <property type="entry name" value="Cystine-knot_cytokine"/>
</dbReference>
<feature type="disulfide bond" evidence="9">
    <location>
        <begin position="118"/>
        <end position="155"/>
    </location>
</feature>
<comment type="subcellular location">
    <subcellularLocation>
        <location evidence="1">Secreted</location>
    </subcellularLocation>
</comment>
<organism evidence="13 14">
    <name type="scientific">Haplochromis burtoni</name>
    <name type="common">Burton's mouthbrooder</name>
    <name type="synonym">Chromis burtoni</name>
    <dbReference type="NCBI Taxonomy" id="8153"/>
    <lineage>
        <taxon>Eukaryota</taxon>
        <taxon>Metazoa</taxon>
        <taxon>Chordata</taxon>
        <taxon>Craniata</taxon>
        <taxon>Vertebrata</taxon>
        <taxon>Euteleostomi</taxon>
        <taxon>Actinopterygii</taxon>
        <taxon>Neopterygii</taxon>
        <taxon>Teleostei</taxon>
        <taxon>Neoteleostei</taxon>
        <taxon>Acanthomorphata</taxon>
        <taxon>Ovalentaria</taxon>
        <taxon>Cichlomorphae</taxon>
        <taxon>Cichliformes</taxon>
        <taxon>Cichlidae</taxon>
        <taxon>African cichlids</taxon>
        <taxon>Pseudocrenilabrinae</taxon>
        <taxon>Haplochromini</taxon>
        <taxon>Haplochromis</taxon>
    </lineage>
</organism>
<reference evidence="13" key="2">
    <citation type="submission" date="2025-09" db="UniProtKB">
        <authorList>
            <consortium name="Ensembl"/>
        </authorList>
    </citation>
    <scope>IDENTIFICATION</scope>
</reference>
<dbReference type="Ensembl" id="ENSHBUT00000006812.1">
    <property type="protein sequence ID" value="ENSHBUP00000025127.1"/>
    <property type="gene ID" value="ENSHBUG00000006975.1"/>
</dbReference>
<evidence type="ECO:0000256" key="12">
    <source>
        <dbReference type="SAM" id="SignalP"/>
    </source>
</evidence>
<evidence type="ECO:0000256" key="6">
    <source>
        <dbReference type="ARBA" id="ARBA00022782"/>
    </source>
</evidence>
<dbReference type="PANTHER" id="PTHR10494">
    <property type="entry name" value="BONE MORPHOGENETIC PROTEIN INHIBITOR, NOGGIN"/>
    <property type="match status" value="1"/>
</dbReference>
<dbReference type="GeneTree" id="ENSGT00390000006009"/>
<feature type="disulfide bond" evidence="9">
    <location>
        <begin position="147"/>
        <end position="193"/>
    </location>
</feature>
<feature type="signal peptide" evidence="12">
    <location>
        <begin position="1"/>
        <end position="23"/>
    </location>
</feature>
<comment type="similarity">
    <text evidence="2">Belongs to the noggin family.</text>
</comment>
<dbReference type="GO" id="GO:0001649">
    <property type="term" value="P:osteoblast differentiation"/>
    <property type="evidence" value="ECO:0007669"/>
    <property type="project" value="TreeGrafter"/>
</dbReference>
<keyword evidence="7 9" id="KW-1015">Disulfide bond</keyword>
<dbReference type="GO" id="GO:0009953">
    <property type="term" value="P:dorsal/ventral pattern formation"/>
    <property type="evidence" value="ECO:0007669"/>
    <property type="project" value="TreeGrafter"/>
</dbReference>
<evidence type="ECO:0000256" key="3">
    <source>
        <dbReference type="ARBA" id="ARBA00022473"/>
    </source>
</evidence>
<dbReference type="InterPro" id="IPR008717">
    <property type="entry name" value="Noggin"/>
</dbReference>
<sequence length="197" mass="21867">VNDQLNPSSLLAVLALVLSVGFGTEEGACQHCFLLRPVPGDGLPVEALQEDPDPALDPTERDLNVTELRGLLGARFDPHFMSASPPQEPPDSPGVPEPPRGRKLRRRLQQWLWARAACPVQHAWSDLGARFWPRYVKVGSCSNKRSCSVPEGMLCTPARAAHVTLLRWRCRRRNALRCAWIPVQYPLISECKCACPS</sequence>
<dbReference type="STRING" id="8153.ENSHBUP00000025127"/>
<dbReference type="PANTHER" id="PTHR10494:SF5">
    <property type="entry name" value="NOGGIN"/>
    <property type="match status" value="1"/>
</dbReference>
<dbReference type="GO" id="GO:0051216">
    <property type="term" value="P:cartilage development"/>
    <property type="evidence" value="ECO:0007669"/>
    <property type="project" value="UniProtKB-KW"/>
</dbReference>
<name>A0A3Q3CL92_HAPBU</name>
<evidence type="ECO:0000256" key="4">
    <source>
        <dbReference type="ARBA" id="ARBA00022525"/>
    </source>
</evidence>
<keyword evidence="5 12" id="KW-0732">Signal</keyword>
<proteinExistence type="inferred from homology"/>
<dbReference type="AlphaFoldDB" id="A0A3Q3CL92"/>